<dbReference type="PANTHER" id="PTHR42928">
    <property type="entry name" value="TRICARBOXYLATE-BINDING PROTEIN"/>
    <property type="match status" value="1"/>
</dbReference>
<keyword evidence="2" id="KW-0732">Signal</keyword>
<accession>A0A1C3JXZ7</accession>
<evidence type="ECO:0000313" key="3">
    <source>
        <dbReference type="EMBL" id="SBT24037.1"/>
    </source>
</evidence>
<keyword evidence="5" id="KW-1185">Reference proteome</keyword>
<dbReference type="CDD" id="cd13578">
    <property type="entry name" value="PBP2_Bug27"/>
    <property type="match status" value="1"/>
</dbReference>
<evidence type="ECO:0000256" key="2">
    <source>
        <dbReference type="SAM" id="SignalP"/>
    </source>
</evidence>
<gene>
    <name evidence="3" type="ORF">ODI_03456</name>
    <name evidence="4" type="ORF">ODI_R3658</name>
</gene>
<evidence type="ECO:0000256" key="1">
    <source>
        <dbReference type="ARBA" id="ARBA00006987"/>
    </source>
</evidence>
<dbReference type="OrthoDB" id="8628419at2"/>
<dbReference type="Gene3D" id="3.40.190.150">
    <property type="entry name" value="Bordetella uptake gene, domain 1"/>
    <property type="match status" value="1"/>
</dbReference>
<dbReference type="Proteomes" id="UP000078558">
    <property type="component" value="Chromosome I"/>
</dbReference>
<organism evidence="3 5">
    <name type="scientific">Orrella dioscoreae</name>
    <dbReference type="NCBI Taxonomy" id="1851544"/>
    <lineage>
        <taxon>Bacteria</taxon>
        <taxon>Pseudomonadati</taxon>
        <taxon>Pseudomonadota</taxon>
        <taxon>Betaproteobacteria</taxon>
        <taxon>Burkholderiales</taxon>
        <taxon>Alcaligenaceae</taxon>
        <taxon>Orrella</taxon>
    </lineage>
</organism>
<dbReference type="KEGG" id="odi:ODI_R3658"/>
<evidence type="ECO:0000313" key="4">
    <source>
        <dbReference type="EMBL" id="SOE51739.1"/>
    </source>
</evidence>
<dbReference type="AlphaFoldDB" id="A0A1C3JXZ7"/>
<dbReference type="EMBL" id="LT907988">
    <property type="protein sequence ID" value="SOE51739.1"/>
    <property type="molecule type" value="Genomic_DNA"/>
</dbReference>
<dbReference type="InterPro" id="IPR005064">
    <property type="entry name" value="BUG"/>
</dbReference>
<dbReference type="InterPro" id="IPR042100">
    <property type="entry name" value="Bug_dom1"/>
</dbReference>
<dbReference type="PANTHER" id="PTHR42928:SF5">
    <property type="entry name" value="BLR1237 PROTEIN"/>
    <property type="match status" value="1"/>
</dbReference>
<dbReference type="Pfam" id="PF03401">
    <property type="entry name" value="TctC"/>
    <property type="match status" value="1"/>
</dbReference>
<reference evidence="3 5" key="1">
    <citation type="submission" date="2016-06" db="EMBL/GenBank/DDBJ databases">
        <authorList>
            <person name="Kjaerup R.B."/>
            <person name="Dalgaard T.S."/>
            <person name="Juul-Madsen H.R."/>
        </authorList>
    </citation>
    <scope>NUCLEOTIDE SEQUENCE [LARGE SCALE GENOMIC DNA]</scope>
    <source>
        <strain evidence="3">Orrdi1</strain>
    </source>
</reference>
<dbReference type="SUPFAM" id="SSF53850">
    <property type="entry name" value="Periplasmic binding protein-like II"/>
    <property type="match status" value="1"/>
</dbReference>
<reference evidence="4 5" key="2">
    <citation type="submission" date="2017-08" db="EMBL/GenBank/DDBJ databases">
        <authorList>
            <person name="de Groot N.N."/>
        </authorList>
    </citation>
    <scope>NUCLEOTIDE SEQUENCE [LARGE SCALE GENOMIC DNA]</scope>
    <source>
        <strain evidence="4">Orrdi1</strain>
    </source>
</reference>
<sequence>MHKPNTQFFTRLLSAVFPLMLAIAPAHAAYPEKPVRIVVPYAAGGSSDVLARGISEQLARELGQAVVVENRAGAGSMIGTAYVANEAADGYTLLLADVPFTIVPALYSGRVKYDARKDFAPISLIGVSPMYLFVNPQFEARTVAELVAAAKAKPSVISVGSGGNGSLTHLMAELFMLNTGTKLVHIPYKGASASVNDLAGGQIEYSFTTMPTAAALFQAGKIMPIAVSSPERMKETPRVPTFKELDVPNMTVQNWWGLLAPAGVPADVRARLEAAMKNVMQAVPVRQRLESVGVSASADTSGSALQRLVSEDLARWQEVIQRANITFE</sequence>
<name>A0A1C3JXZ7_9BURK</name>
<evidence type="ECO:0000313" key="5">
    <source>
        <dbReference type="Proteomes" id="UP000078558"/>
    </source>
</evidence>
<feature type="chain" id="PRO_5015062379" evidence="2">
    <location>
        <begin position="29"/>
        <end position="328"/>
    </location>
</feature>
<dbReference type="Gene3D" id="3.40.190.10">
    <property type="entry name" value="Periplasmic binding protein-like II"/>
    <property type="match status" value="1"/>
</dbReference>
<dbReference type="RefSeq" id="WP_157929787.1">
    <property type="nucleotide sequence ID" value="NZ_LT907988.1"/>
</dbReference>
<protein>
    <submittedName>
        <fullName evidence="3">Tricarboxylate transport protein TctC</fullName>
    </submittedName>
</protein>
<feature type="signal peptide" evidence="2">
    <location>
        <begin position="1"/>
        <end position="28"/>
    </location>
</feature>
<dbReference type="STRING" id="1851544.ODI_03456"/>
<proteinExistence type="inferred from homology"/>
<comment type="similarity">
    <text evidence="1">Belongs to the UPF0065 (bug) family.</text>
</comment>
<dbReference type="EMBL" id="FLRC01000005">
    <property type="protein sequence ID" value="SBT24037.1"/>
    <property type="molecule type" value="Genomic_DNA"/>
</dbReference>
<dbReference type="PIRSF" id="PIRSF017082">
    <property type="entry name" value="YflP"/>
    <property type="match status" value="1"/>
</dbReference>